<name>A0A520MET3_9GAMM</name>
<dbReference type="EMBL" id="SHBI01000030">
    <property type="protein sequence ID" value="RZO19732.1"/>
    <property type="molecule type" value="Genomic_DNA"/>
</dbReference>
<reference evidence="1 2" key="1">
    <citation type="submission" date="2019-02" db="EMBL/GenBank/DDBJ databases">
        <title>Prokaryotic population dynamics and viral predation in marine succession experiment using metagenomics: the confinement effect.</title>
        <authorList>
            <person name="Haro-Moreno J.M."/>
            <person name="Rodriguez-Valera F."/>
            <person name="Lopez-Perez M."/>
        </authorList>
    </citation>
    <scope>NUCLEOTIDE SEQUENCE [LARGE SCALE GENOMIC DNA]</scope>
    <source>
        <strain evidence="1">MED-G163</strain>
    </source>
</reference>
<keyword evidence="1" id="KW-0808">Transferase</keyword>
<dbReference type="Gene3D" id="3.40.50.10540">
    <property type="entry name" value="Crotonobetainyl-coa:carnitine coa-transferase, domain 1"/>
    <property type="match status" value="1"/>
</dbReference>
<dbReference type="InterPro" id="IPR044855">
    <property type="entry name" value="CoA-Trfase_III_dom3_sf"/>
</dbReference>
<dbReference type="PANTHER" id="PTHR48228:SF5">
    <property type="entry name" value="ALPHA-METHYLACYL-COA RACEMASE"/>
    <property type="match status" value="1"/>
</dbReference>
<dbReference type="Pfam" id="PF02515">
    <property type="entry name" value="CoA_transf_3"/>
    <property type="match status" value="1"/>
</dbReference>
<dbReference type="AlphaFoldDB" id="A0A520MET3"/>
<dbReference type="PANTHER" id="PTHR48228">
    <property type="entry name" value="SUCCINYL-COA--D-CITRAMALATE COA-TRANSFERASE"/>
    <property type="match status" value="1"/>
</dbReference>
<comment type="caution">
    <text evidence="1">The sequence shown here is derived from an EMBL/GenBank/DDBJ whole genome shotgun (WGS) entry which is preliminary data.</text>
</comment>
<dbReference type="InterPro" id="IPR003673">
    <property type="entry name" value="CoA-Trfase_fam_III"/>
</dbReference>
<gene>
    <name evidence="1" type="ORF">EVA96_03510</name>
</gene>
<proteinExistence type="predicted"/>
<dbReference type="Gene3D" id="3.30.1540.10">
    <property type="entry name" value="formyl-coa transferase, domain 3"/>
    <property type="match status" value="1"/>
</dbReference>
<organism evidence="1 2">
    <name type="scientific">SAR86 cluster bacterium</name>
    <dbReference type="NCBI Taxonomy" id="2030880"/>
    <lineage>
        <taxon>Bacteria</taxon>
        <taxon>Pseudomonadati</taxon>
        <taxon>Pseudomonadota</taxon>
        <taxon>Gammaproteobacteria</taxon>
        <taxon>SAR86 cluster</taxon>
    </lineage>
</organism>
<dbReference type="SUPFAM" id="SSF89796">
    <property type="entry name" value="CoA-transferase family III (CaiB/BaiF)"/>
    <property type="match status" value="1"/>
</dbReference>
<accession>A0A520MET3</accession>
<evidence type="ECO:0000313" key="1">
    <source>
        <dbReference type="EMBL" id="RZO19732.1"/>
    </source>
</evidence>
<dbReference type="GO" id="GO:0016740">
    <property type="term" value="F:transferase activity"/>
    <property type="evidence" value="ECO:0007669"/>
    <property type="project" value="UniProtKB-KW"/>
</dbReference>
<dbReference type="InterPro" id="IPR050509">
    <property type="entry name" value="CoA-transferase_III"/>
</dbReference>
<sequence>MGPLDGIKVLEFSGIGPGPYCGMLLADLGADVIRLSKIDQKGTSNKFDIHNRSKRSIVADLKNPSVIDEVLKIISNVDIVFEGFRPGVMEKLGLGPDVCMGINKSLVYGRMTGWGQDGPMSQQAGHDINYISLSGALHSIGRKDSKPSAPLNLVGDYGGGGMHLAVGILSAFINSMRTGKGQVVDSAMIDGSLSLMSFFFSLKEMGYWEDHRESNLLDGAAHFYDTYECSDKKFIAIGSIEPQFYSILLEKLELKDSRFKDQMNKAIWPELKELIASRVKLKTRDEWCQIFEETDACVSPVLDMNEAQSHKHNISRNAFIDIDGFNQPGPSPRFSKDSLKIKHNSKEIGHDNDEICEEFKLNKKLFS</sequence>
<dbReference type="Proteomes" id="UP000315782">
    <property type="component" value="Unassembled WGS sequence"/>
</dbReference>
<protein>
    <submittedName>
        <fullName evidence="1">CoA transferase</fullName>
    </submittedName>
</protein>
<dbReference type="InterPro" id="IPR023606">
    <property type="entry name" value="CoA-Trfase_III_dom_1_sf"/>
</dbReference>
<evidence type="ECO:0000313" key="2">
    <source>
        <dbReference type="Proteomes" id="UP000315782"/>
    </source>
</evidence>